<feature type="chain" id="PRO_5046476259" description="N-acetylmuramoyl-L-alanine amidase" evidence="4">
    <location>
        <begin position="29"/>
        <end position="414"/>
    </location>
</feature>
<proteinExistence type="predicted"/>
<dbReference type="Gene3D" id="3.40.630.40">
    <property type="entry name" value="Zn-dependent exopeptidases"/>
    <property type="match status" value="1"/>
</dbReference>
<keyword evidence="3" id="KW-0378">Hydrolase</keyword>
<keyword evidence="4" id="KW-0732">Signal</keyword>
<organism evidence="6 7">
    <name type="scientific">Pseudohalocynthiibacter aestuariivivens</name>
    <dbReference type="NCBI Taxonomy" id="1591409"/>
    <lineage>
        <taxon>Bacteria</taxon>
        <taxon>Pseudomonadati</taxon>
        <taxon>Pseudomonadota</taxon>
        <taxon>Alphaproteobacteria</taxon>
        <taxon>Rhodobacterales</taxon>
        <taxon>Paracoccaceae</taxon>
        <taxon>Pseudohalocynthiibacter</taxon>
    </lineage>
</organism>
<dbReference type="EC" id="3.5.1.28" evidence="2"/>
<dbReference type="Pfam" id="PF11741">
    <property type="entry name" value="AMIN"/>
    <property type="match status" value="1"/>
</dbReference>
<evidence type="ECO:0000256" key="3">
    <source>
        <dbReference type="ARBA" id="ARBA00022801"/>
    </source>
</evidence>
<dbReference type="SMART" id="SM00646">
    <property type="entry name" value="Ami_3"/>
    <property type="match status" value="1"/>
</dbReference>
<keyword evidence="7" id="KW-1185">Reference proteome</keyword>
<reference evidence="6 7" key="1">
    <citation type="submission" date="2024-09" db="EMBL/GenBank/DDBJ databases">
        <authorList>
            <person name="Sun Q."/>
            <person name="Mori K."/>
        </authorList>
    </citation>
    <scope>NUCLEOTIDE SEQUENCE [LARGE SCALE GENOMIC DNA]</scope>
    <source>
        <strain evidence="6 7">CECT 8726</strain>
    </source>
</reference>
<evidence type="ECO:0000313" key="7">
    <source>
        <dbReference type="Proteomes" id="UP001589683"/>
    </source>
</evidence>
<dbReference type="InterPro" id="IPR021731">
    <property type="entry name" value="AMIN_dom"/>
</dbReference>
<dbReference type="SUPFAM" id="SSF53187">
    <property type="entry name" value="Zn-dependent exopeptidases"/>
    <property type="match status" value="1"/>
</dbReference>
<comment type="catalytic activity">
    <reaction evidence="1">
        <text>Hydrolyzes the link between N-acetylmuramoyl residues and L-amino acid residues in certain cell-wall glycopeptides.</text>
        <dbReference type="EC" id="3.5.1.28"/>
    </reaction>
</comment>
<dbReference type="Gene3D" id="2.60.40.3500">
    <property type="match status" value="1"/>
</dbReference>
<feature type="signal peptide" evidence="4">
    <location>
        <begin position="1"/>
        <end position="28"/>
    </location>
</feature>
<dbReference type="InterPro" id="IPR050695">
    <property type="entry name" value="N-acetylmuramoyl_amidase_3"/>
</dbReference>
<dbReference type="CDD" id="cd02696">
    <property type="entry name" value="MurNAc-LAA"/>
    <property type="match status" value="1"/>
</dbReference>
<evidence type="ECO:0000256" key="4">
    <source>
        <dbReference type="SAM" id="SignalP"/>
    </source>
</evidence>
<name>A0ABV5JCJ4_9RHOB</name>
<dbReference type="RefSeq" id="WP_213890823.1">
    <property type="nucleotide sequence ID" value="NZ_JAGFNU010000014.1"/>
</dbReference>
<sequence>MSSIFKRFLCKTARFVLAMVFLTGAAQAQQLSALARVDSGATTVEDIDGSLEIDIALTQAVPFRLFTLTDPTRLVIDFREVDWSGLNRDAFTESSHIVDLRSGLFRPGWSRLVVQLSEPMWVEQAGMETNPSEGSAVVQLRLTPTSAETFAASAGVPDAAIWGQFEGEALEQPIQRQTGDRPLVVVLDPGHGGIDPGAEREGLSEANLMLTFARSLKESLIRTGGFEVLLTRDSDVFVPLEARVSIARAARADVFLSLHADILPEGRASGATIYTLSDTATDEASARLAERHDREDLLAGVDLSDQDDVIASVLMDLARRDTAPRNDRLANALVEGIMQSVGEMYKHPRLTAGFSVLKAPDIPSVLIELGFLSSSKDLENLQSEEWRSKAVAGITSALQEWAKADAAEAQLIRQ</sequence>
<evidence type="ECO:0000256" key="2">
    <source>
        <dbReference type="ARBA" id="ARBA00011901"/>
    </source>
</evidence>
<dbReference type="EMBL" id="JBHMEA010000015">
    <property type="protein sequence ID" value="MFB9231178.1"/>
    <property type="molecule type" value="Genomic_DNA"/>
</dbReference>
<comment type="caution">
    <text evidence="6">The sequence shown here is derived from an EMBL/GenBank/DDBJ whole genome shotgun (WGS) entry which is preliminary data.</text>
</comment>
<dbReference type="Proteomes" id="UP001589683">
    <property type="component" value="Unassembled WGS sequence"/>
</dbReference>
<dbReference type="PANTHER" id="PTHR30404">
    <property type="entry name" value="N-ACETYLMURAMOYL-L-ALANINE AMIDASE"/>
    <property type="match status" value="1"/>
</dbReference>
<evidence type="ECO:0000313" key="6">
    <source>
        <dbReference type="EMBL" id="MFB9231178.1"/>
    </source>
</evidence>
<evidence type="ECO:0000259" key="5">
    <source>
        <dbReference type="SMART" id="SM00646"/>
    </source>
</evidence>
<protein>
    <recommendedName>
        <fullName evidence="2">N-acetylmuramoyl-L-alanine amidase</fullName>
        <ecNumber evidence="2">3.5.1.28</ecNumber>
    </recommendedName>
</protein>
<dbReference type="PANTHER" id="PTHR30404:SF0">
    <property type="entry name" value="N-ACETYLMURAMOYL-L-ALANINE AMIDASE AMIC"/>
    <property type="match status" value="1"/>
</dbReference>
<dbReference type="Pfam" id="PF01520">
    <property type="entry name" value="Amidase_3"/>
    <property type="match status" value="1"/>
</dbReference>
<gene>
    <name evidence="6" type="ORF">ACFFUT_05190</name>
</gene>
<evidence type="ECO:0000256" key="1">
    <source>
        <dbReference type="ARBA" id="ARBA00001561"/>
    </source>
</evidence>
<feature type="domain" description="MurNAc-LAA" evidence="5">
    <location>
        <begin position="244"/>
        <end position="399"/>
    </location>
</feature>
<accession>A0ABV5JCJ4</accession>
<dbReference type="InterPro" id="IPR002508">
    <property type="entry name" value="MurNAc-LAA_cat"/>
</dbReference>